<evidence type="ECO:0000313" key="1">
    <source>
        <dbReference type="EMBL" id="KAJ9073222.1"/>
    </source>
</evidence>
<keyword evidence="2" id="KW-1185">Reference proteome</keyword>
<reference evidence="1" key="1">
    <citation type="submission" date="2022-04" db="EMBL/GenBank/DDBJ databases">
        <title>Genome of the entomopathogenic fungus Entomophthora muscae.</title>
        <authorList>
            <person name="Elya C."/>
            <person name="Lovett B.R."/>
            <person name="Lee E."/>
            <person name="Macias A.M."/>
            <person name="Hajek A.E."/>
            <person name="De Bivort B.L."/>
            <person name="Kasson M.T."/>
            <person name="De Fine Licht H.H."/>
            <person name="Stajich J.E."/>
        </authorList>
    </citation>
    <scope>NUCLEOTIDE SEQUENCE</scope>
    <source>
        <strain evidence="1">Berkeley</strain>
    </source>
</reference>
<gene>
    <name evidence="1" type="ORF">DSO57_1018828</name>
</gene>
<protein>
    <submittedName>
        <fullName evidence="1">Uncharacterized protein</fullName>
    </submittedName>
</protein>
<comment type="caution">
    <text evidence="1">The sequence shown here is derived from an EMBL/GenBank/DDBJ whole genome shotgun (WGS) entry which is preliminary data.</text>
</comment>
<dbReference type="Proteomes" id="UP001165960">
    <property type="component" value="Unassembled WGS sequence"/>
</dbReference>
<evidence type="ECO:0000313" key="2">
    <source>
        <dbReference type="Proteomes" id="UP001165960"/>
    </source>
</evidence>
<dbReference type="EMBL" id="QTSX02002923">
    <property type="protein sequence ID" value="KAJ9073222.1"/>
    <property type="molecule type" value="Genomic_DNA"/>
</dbReference>
<name>A0ACC2TF53_9FUNG</name>
<organism evidence="1 2">
    <name type="scientific">Entomophthora muscae</name>
    <dbReference type="NCBI Taxonomy" id="34485"/>
    <lineage>
        <taxon>Eukaryota</taxon>
        <taxon>Fungi</taxon>
        <taxon>Fungi incertae sedis</taxon>
        <taxon>Zoopagomycota</taxon>
        <taxon>Entomophthoromycotina</taxon>
        <taxon>Entomophthoromycetes</taxon>
        <taxon>Entomophthorales</taxon>
        <taxon>Entomophthoraceae</taxon>
        <taxon>Entomophthora</taxon>
    </lineage>
</organism>
<accession>A0ACC2TF53</accession>
<sequence>MCLLPPISLLLSTTSHPSVSPPRSSEDNFQLSRFKLDFTPSTVNLPSIRHRMSLNQTNHLEYAFSVSKFPSRAVRIAIAHLLGVSPRRIQVWFQNKRQKHRTRHTILSPHSH</sequence>
<proteinExistence type="predicted"/>